<sequence>MTNMCFSCRTWQLRGILCQHAICVLYHIEKEPDHFVEHWYRKDTFLKVYSHFIQPISNMKM</sequence>
<organism evidence="5 6">
    <name type="scientific">Anisodus tanguticus</name>
    <dbReference type="NCBI Taxonomy" id="243964"/>
    <lineage>
        <taxon>Eukaryota</taxon>
        <taxon>Viridiplantae</taxon>
        <taxon>Streptophyta</taxon>
        <taxon>Embryophyta</taxon>
        <taxon>Tracheophyta</taxon>
        <taxon>Spermatophyta</taxon>
        <taxon>Magnoliopsida</taxon>
        <taxon>eudicotyledons</taxon>
        <taxon>Gunneridae</taxon>
        <taxon>Pentapetalae</taxon>
        <taxon>asterids</taxon>
        <taxon>lamiids</taxon>
        <taxon>Solanales</taxon>
        <taxon>Solanaceae</taxon>
        <taxon>Solanoideae</taxon>
        <taxon>Hyoscyameae</taxon>
        <taxon>Anisodus</taxon>
    </lineage>
</organism>
<keyword evidence="6" id="KW-1185">Reference proteome</keyword>
<keyword evidence="2" id="KW-0863">Zinc-finger</keyword>
<dbReference type="EMBL" id="JAVYJV010000004">
    <property type="protein sequence ID" value="KAK4372498.1"/>
    <property type="molecule type" value="Genomic_DNA"/>
</dbReference>
<comment type="caution">
    <text evidence="5">The sequence shown here is derived from an EMBL/GenBank/DDBJ whole genome shotgun (WGS) entry which is preliminary data.</text>
</comment>
<dbReference type="Proteomes" id="UP001291623">
    <property type="component" value="Unassembled WGS sequence"/>
</dbReference>
<evidence type="ECO:0000313" key="5">
    <source>
        <dbReference type="EMBL" id="KAK4372498.1"/>
    </source>
</evidence>
<dbReference type="SMART" id="SM00575">
    <property type="entry name" value="ZnF_PMZ"/>
    <property type="match status" value="1"/>
</dbReference>
<reference evidence="5" key="1">
    <citation type="submission" date="2023-12" db="EMBL/GenBank/DDBJ databases">
        <title>Genome assembly of Anisodus tanguticus.</title>
        <authorList>
            <person name="Wang Y.-J."/>
        </authorList>
    </citation>
    <scope>NUCLEOTIDE SEQUENCE</scope>
    <source>
        <strain evidence="5">KB-2021</strain>
        <tissue evidence="5">Leaf</tissue>
    </source>
</reference>
<dbReference type="InterPro" id="IPR006564">
    <property type="entry name" value="Znf_PMZ"/>
</dbReference>
<keyword evidence="3" id="KW-0862">Zinc</keyword>
<evidence type="ECO:0000256" key="2">
    <source>
        <dbReference type="ARBA" id="ARBA00022771"/>
    </source>
</evidence>
<name>A0AAE1SN53_9SOLA</name>
<evidence type="ECO:0000313" key="6">
    <source>
        <dbReference type="Proteomes" id="UP001291623"/>
    </source>
</evidence>
<evidence type="ECO:0000256" key="3">
    <source>
        <dbReference type="ARBA" id="ARBA00022833"/>
    </source>
</evidence>
<dbReference type="Pfam" id="PF04434">
    <property type="entry name" value="SWIM"/>
    <property type="match status" value="1"/>
</dbReference>
<evidence type="ECO:0000259" key="4">
    <source>
        <dbReference type="SMART" id="SM00575"/>
    </source>
</evidence>
<dbReference type="GO" id="GO:0008270">
    <property type="term" value="F:zinc ion binding"/>
    <property type="evidence" value="ECO:0007669"/>
    <property type="project" value="UniProtKB-KW"/>
</dbReference>
<gene>
    <name evidence="5" type="ORF">RND71_007882</name>
</gene>
<protein>
    <recommendedName>
        <fullName evidence="4">Zinc finger PMZ-type domain-containing protein</fullName>
    </recommendedName>
</protein>
<proteinExistence type="predicted"/>
<accession>A0AAE1SN53</accession>
<dbReference type="InterPro" id="IPR007527">
    <property type="entry name" value="Znf_SWIM"/>
</dbReference>
<keyword evidence="1" id="KW-0479">Metal-binding</keyword>
<dbReference type="AlphaFoldDB" id="A0AAE1SN53"/>
<evidence type="ECO:0000256" key="1">
    <source>
        <dbReference type="ARBA" id="ARBA00022723"/>
    </source>
</evidence>
<feature type="domain" description="Zinc finger PMZ-type" evidence="4">
    <location>
        <begin position="4"/>
        <end position="31"/>
    </location>
</feature>